<feature type="transmembrane region" description="Helical" evidence="1">
    <location>
        <begin position="77"/>
        <end position="98"/>
    </location>
</feature>
<gene>
    <name evidence="2" type="ORF">K8N75_09705</name>
</gene>
<name>A0A8T5V367_9EURY</name>
<feature type="transmembrane region" description="Helical" evidence="1">
    <location>
        <begin position="395"/>
        <end position="414"/>
    </location>
</feature>
<dbReference type="Pfam" id="PF09971">
    <property type="entry name" value="DUF2206"/>
    <property type="match status" value="1"/>
</dbReference>
<feature type="transmembrane region" description="Helical" evidence="1">
    <location>
        <begin position="150"/>
        <end position="166"/>
    </location>
</feature>
<feature type="transmembrane region" description="Helical" evidence="1">
    <location>
        <begin position="350"/>
        <end position="383"/>
    </location>
</feature>
<feature type="transmembrane region" description="Helical" evidence="1">
    <location>
        <begin position="565"/>
        <end position="582"/>
    </location>
</feature>
<proteinExistence type="predicted"/>
<feature type="transmembrane region" description="Helical" evidence="1">
    <location>
        <begin position="110"/>
        <end position="130"/>
    </location>
</feature>
<sequence length="727" mass="83869">MFINNPFKMNDWKFSKFLALIISIQLSFIGLSLLDTIGINIPLLRQVFGFVFLTFVPGYLMLRVLRIHNISSVKSLLYAVGLSLSLIMFLGFFLNIIYPIVGIHEPLSPFNLIISINLLVIALSILSYMIDKNFSEKCYIELKSFPRESFIILLPLIAVIGTYLVNYYDNNIALVVLILLIGLIVILVSLGKINQKFYPLTIFAIALSVVYSIELISGNITGNDVNVEYYFANLVNLNSIWSFQTFGDVNSVLSIVMLVPIYSKIINLNITWIFKIIFPFFYSLIPVGLYIVYKKQSTAIIAFLSCFVFVAFFKFYSAYLGRLGLAELFLTLFLLLMIEDKLSNSKISILFIIFGASIILSHYGLSYLFVLGLLAMLIILPLYKKLDKSDYKFKTVTFTLFLFITIFTLAWYMYISSSSSFIAFVDIGNNMYQTFFTEFFDQNSSQSLRLINSLNPSFLHTIGKYIQLLIPLFIVIGFLYTLKHRLKFKEEYLILSLFFLVVLILSFFIPYLASALNTDRLYQLSLIFLAPFSIIGGIFLINLISRFKKLNKYFTKEKSLHLMSIFLIIFFFFNVGLVYEIFNDQPSSLALSQKSIINQDTKYKAAFYSTFYKEEDINSAEWLSLNRKNSLRVYADFFNVKHILRSYGMMPYQKVITNQTQIQNSYLYLGSTNILQNIAYVNGNYYYNMSYLNPQIEESNLIYSNGESEVLYLKQTQSNVSFVENPY</sequence>
<keyword evidence="1" id="KW-0812">Transmembrane</keyword>
<dbReference type="AlphaFoldDB" id="A0A8T5V367"/>
<reference evidence="3" key="1">
    <citation type="journal article" date="2022" name="Microbiol. Resour. Announc.">
        <title>Draft Genome Sequence of a Methanogenic Archaeon from West Spitsbergen Permafrost.</title>
        <authorList>
            <person name="Trubitsyn V."/>
            <person name="Rivkina E."/>
            <person name="Shcherbakova V."/>
        </authorList>
    </citation>
    <scope>NUCLEOTIDE SEQUENCE [LARGE SCALE GENOMIC DNA]</scope>
    <source>
        <strain evidence="3">VT</strain>
    </source>
</reference>
<dbReference type="InterPro" id="IPR018701">
    <property type="entry name" value="DUF2206_membrane"/>
</dbReference>
<feature type="transmembrane region" description="Helical" evidence="1">
    <location>
        <begin position="299"/>
        <end position="316"/>
    </location>
</feature>
<comment type="caution">
    <text evidence="2">The sequence shown here is derived from an EMBL/GenBank/DDBJ whole genome shotgun (WGS) entry which is preliminary data.</text>
</comment>
<keyword evidence="1" id="KW-1133">Transmembrane helix</keyword>
<feature type="transmembrane region" description="Helical" evidence="1">
    <location>
        <begin position="492"/>
        <end position="512"/>
    </location>
</feature>
<protein>
    <submittedName>
        <fullName evidence="2">DUF2206 domain-containing protein</fullName>
    </submittedName>
</protein>
<feature type="transmembrane region" description="Helical" evidence="1">
    <location>
        <begin position="17"/>
        <end position="41"/>
    </location>
</feature>
<evidence type="ECO:0000313" key="3">
    <source>
        <dbReference type="Proteomes" id="UP000825933"/>
    </source>
</evidence>
<feature type="transmembrane region" description="Helical" evidence="1">
    <location>
        <begin position="47"/>
        <end position="65"/>
    </location>
</feature>
<feature type="transmembrane region" description="Helical" evidence="1">
    <location>
        <begin position="323"/>
        <end position="338"/>
    </location>
</feature>
<feature type="transmembrane region" description="Helical" evidence="1">
    <location>
        <begin position="197"/>
        <end position="220"/>
    </location>
</feature>
<accession>A0A8T5V367</accession>
<evidence type="ECO:0000313" key="2">
    <source>
        <dbReference type="EMBL" id="MBZ2166311.1"/>
    </source>
</evidence>
<dbReference type="RefSeq" id="WP_223791863.1">
    <property type="nucleotide sequence ID" value="NZ_JAIOUQ010000010.1"/>
</dbReference>
<feature type="transmembrane region" description="Helical" evidence="1">
    <location>
        <begin position="462"/>
        <end position="480"/>
    </location>
</feature>
<keyword evidence="3" id="KW-1185">Reference proteome</keyword>
<keyword evidence="1" id="KW-0472">Membrane</keyword>
<feature type="transmembrane region" description="Helical" evidence="1">
    <location>
        <begin position="272"/>
        <end position="293"/>
    </location>
</feature>
<dbReference type="Proteomes" id="UP000825933">
    <property type="component" value="Unassembled WGS sequence"/>
</dbReference>
<dbReference type="EMBL" id="JAIOUQ010000010">
    <property type="protein sequence ID" value="MBZ2166311.1"/>
    <property type="molecule type" value="Genomic_DNA"/>
</dbReference>
<evidence type="ECO:0000256" key="1">
    <source>
        <dbReference type="SAM" id="Phobius"/>
    </source>
</evidence>
<feature type="transmembrane region" description="Helical" evidence="1">
    <location>
        <begin position="524"/>
        <end position="544"/>
    </location>
</feature>
<feature type="transmembrane region" description="Helical" evidence="1">
    <location>
        <begin position="172"/>
        <end position="190"/>
    </location>
</feature>
<organism evidence="2 3">
    <name type="scientific">Methanobacterium spitsbergense</name>
    <dbReference type="NCBI Taxonomy" id="2874285"/>
    <lineage>
        <taxon>Archaea</taxon>
        <taxon>Methanobacteriati</taxon>
        <taxon>Methanobacteriota</taxon>
        <taxon>Methanomada group</taxon>
        <taxon>Methanobacteria</taxon>
        <taxon>Methanobacteriales</taxon>
        <taxon>Methanobacteriaceae</taxon>
        <taxon>Methanobacterium</taxon>
    </lineage>
</organism>
<feature type="transmembrane region" description="Helical" evidence="1">
    <location>
        <begin position="240"/>
        <end position="260"/>
    </location>
</feature>